<dbReference type="AlphaFoldDB" id="A0A4S2GYI3"/>
<sequence>MISRVQRLFAGLAGLLAAGCANTAALNVEYAPRVPGAERLFSIAVLDFDGRGGVAFADTVESELVTAHFRGAPAITVVDPSLAGPGFARGRFRDRHGSPEGLAEVGAVLGVDGIVSGTVLDERVSDSPYTRERERCIERDGDGDCLEYRLVVIECWSVRASFQARAVLVETASAAVLFNDILSGSSSMHYCEDERLPYTASQLVDQAMIDAARPVRRLFLPHEEIVHAPFAHAAEGLSEADAARFSAAYELTGHDRMGEACTAFAELAREGVESAELFYNLGLCAELRGTLEPALAHYERAIALSAERFGDAERARERVLIQMSERARLDG</sequence>
<feature type="chain" id="PRO_5020280393" evidence="2">
    <location>
        <begin position="24"/>
        <end position="331"/>
    </location>
</feature>
<keyword evidence="4" id="KW-1185">Reference proteome</keyword>
<dbReference type="EMBL" id="SRXW01000003">
    <property type="protein sequence ID" value="TGY88186.1"/>
    <property type="molecule type" value="Genomic_DNA"/>
</dbReference>
<dbReference type="InterPro" id="IPR019734">
    <property type="entry name" value="TPR_rpt"/>
</dbReference>
<evidence type="ECO:0000313" key="3">
    <source>
        <dbReference type="EMBL" id="TGY88186.1"/>
    </source>
</evidence>
<name>A0A4S2GYI3_9PROT</name>
<gene>
    <name evidence="3" type="ORF">E5163_10140</name>
</gene>
<proteinExistence type="predicted"/>
<keyword evidence="1" id="KW-0802">TPR repeat</keyword>
<dbReference type="PROSITE" id="PS51257">
    <property type="entry name" value="PROKAR_LIPOPROTEIN"/>
    <property type="match status" value="1"/>
</dbReference>
<dbReference type="RefSeq" id="WP_135996030.1">
    <property type="nucleotide sequence ID" value="NZ_CP071057.1"/>
</dbReference>
<organism evidence="3 4">
    <name type="scientific">Marinicauda algicola</name>
    <dbReference type="NCBI Taxonomy" id="2029849"/>
    <lineage>
        <taxon>Bacteria</taxon>
        <taxon>Pseudomonadati</taxon>
        <taxon>Pseudomonadota</taxon>
        <taxon>Alphaproteobacteria</taxon>
        <taxon>Maricaulales</taxon>
        <taxon>Maricaulaceae</taxon>
        <taxon>Marinicauda</taxon>
    </lineage>
</organism>
<dbReference type="InterPro" id="IPR011990">
    <property type="entry name" value="TPR-like_helical_dom_sf"/>
</dbReference>
<dbReference type="Proteomes" id="UP000308054">
    <property type="component" value="Unassembled WGS sequence"/>
</dbReference>
<protein>
    <submittedName>
        <fullName evidence="3">Uncharacterized protein</fullName>
    </submittedName>
</protein>
<evidence type="ECO:0000256" key="1">
    <source>
        <dbReference type="PROSITE-ProRule" id="PRU00339"/>
    </source>
</evidence>
<feature type="repeat" description="TPR" evidence="1">
    <location>
        <begin position="275"/>
        <end position="308"/>
    </location>
</feature>
<dbReference type="OrthoDB" id="7426733at2"/>
<evidence type="ECO:0000313" key="4">
    <source>
        <dbReference type="Proteomes" id="UP000308054"/>
    </source>
</evidence>
<dbReference type="PROSITE" id="PS50005">
    <property type="entry name" value="TPR"/>
    <property type="match status" value="1"/>
</dbReference>
<evidence type="ECO:0000256" key="2">
    <source>
        <dbReference type="SAM" id="SignalP"/>
    </source>
</evidence>
<keyword evidence="2" id="KW-0732">Signal</keyword>
<dbReference type="Gene3D" id="3.40.50.10610">
    <property type="entry name" value="ABC-type transport auxiliary lipoprotein component"/>
    <property type="match status" value="1"/>
</dbReference>
<feature type="signal peptide" evidence="2">
    <location>
        <begin position="1"/>
        <end position="23"/>
    </location>
</feature>
<dbReference type="SUPFAM" id="SSF48452">
    <property type="entry name" value="TPR-like"/>
    <property type="match status" value="1"/>
</dbReference>
<accession>A0A4S2GYI3</accession>
<dbReference type="Gene3D" id="1.25.40.10">
    <property type="entry name" value="Tetratricopeptide repeat domain"/>
    <property type="match status" value="1"/>
</dbReference>
<comment type="caution">
    <text evidence="3">The sequence shown here is derived from an EMBL/GenBank/DDBJ whole genome shotgun (WGS) entry which is preliminary data.</text>
</comment>
<reference evidence="3 4" key="1">
    <citation type="journal article" date="2017" name="Int. J. Syst. Evol. Microbiol.">
        <title>Marinicauda algicola sp. nov., isolated from a marine red alga Rhodosorus marinus.</title>
        <authorList>
            <person name="Jeong S.E."/>
            <person name="Jeon S.H."/>
            <person name="Chun B.H."/>
            <person name="Kim D.W."/>
            <person name="Jeon C.O."/>
        </authorList>
    </citation>
    <scope>NUCLEOTIDE SEQUENCE [LARGE SCALE GENOMIC DNA]</scope>
    <source>
        <strain evidence="3 4">JCM 31718</strain>
    </source>
</reference>